<evidence type="ECO:0000259" key="2">
    <source>
        <dbReference type="Pfam" id="PF13699"/>
    </source>
</evidence>
<dbReference type="RefSeq" id="WP_218141521.1">
    <property type="nucleotide sequence ID" value="NZ_FOBH01000005.1"/>
</dbReference>
<feature type="region of interest" description="Disordered" evidence="1">
    <location>
        <begin position="1"/>
        <end position="25"/>
    </location>
</feature>
<proteinExistence type="predicted"/>
<dbReference type="Proteomes" id="UP000198620">
    <property type="component" value="Unassembled WGS sequence"/>
</dbReference>
<dbReference type="AlphaFoldDB" id="A0A1H7MND2"/>
<evidence type="ECO:0000256" key="1">
    <source>
        <dbReference type="SAM" id="MobiDB-lite"/>
    </source>
</evidence>
<evidence type="ECO:0000313" key="4">
    <source>
        <dbReference type="Proteomes" id="UP000198620"/>
    </source>
</evidence>
<dbReference type="STRING" id="1233.SAMN05216387_105141"/>
<sequence>MPQQLLDKSPEKQQLPLSALSATRPASARRFQGELPSPILQLQRTLGNRRVAQLLQAKRLSADGTVVGLQRKLTVGAANDQYEQEADRVAHQVMSMSDSAVHLQRDMSTEEDKDTVLQTKPLVASITPLAQRELKNLGNTEDKEEEIPVQAKANDADNLPRRQPETEEEEHKPLQAKSIQAKAESQANSFEAGADVESRLNQSKGGGSPLPDAVRAFMEPRFGMEFSHVRTHTSNEAIQLNRDVGAKAFTHGSDIYYGAGQSPANLELTAHELTHVVQQTGSSPLQLKRLDETALSAIRPSVQRTCSACNMGKKEEDRDLSSSKALGSIQAKPIRDSRPIALSEYPMQRLSVQERTSGPVVQGAWNLTETVTNSSPVIGESTRGNGSTLALPLPTGVYGKAKAWQEAGFWKIYGGNGHLVMRRDTRYTFVHTGSDNNLLTLRGGASIFGGAEADDLHYGQAGAAIAGNIAVRTTADPAPKQQSLFPPIHDGGRSEAEESAIGEVDVSLPVGDATVEVKIPLTKTDEGELATLSESMPINHDVAGGGEWKSVDVYLVAYVELAADIENEFLGTDGDVNWAHATAQYNLGWQERVVPAPPDEEGGEAEILVKRRCWSARNCEGKAYGQKYSHCHNCKNYSSGKSLGEPGNCENC</sequence>
<dbReference type="EMBL" id="FOBH01000005">
    <property type="protein sequence ID" value="SEL12378.1"/>
    <property type="molecule type" value="Genomic_DNA"/>
</dbReference>
<dbReference type="InterPro" id="IPR025295">
    <property type="entry name" value="eCIS_core_dom"/>
</dbReference>
<organism evidence="3 4">
    <name type="scientific">Nitrosovibrio tenuis</name>
    <dbReference type="NCBI Taxonomy" id="1233"/>
    <lineage>
        <taxon>Bacteria</taxon>
        <taxon>Pseudomonadati</taxon>
        <taxon>Pseudomonadota</taxon>
        <taxon>Betaproteobacteria</taxon>
        <taxon>Nitrosomonadales</taxon>
        <taxon>Nitrosomonadaceae</taxon>
        <taxon>Nitrosovibrio</taxon>
    </lineage>
</organism>
<feature type="region of interest" description="Disordered" evidence="1">
    <location>
        <begin position="137"/>
        <end position="211"/>
    </location>
</feature>
<feature type="domain" description="eCIS core" evidence="2">
    <location>
        <begin position="209"/>
        <end position="281"/>
    </location>
</feature>
<protein>
    <recommendedName>
        <fullName evidence="2">eCIS core domain-containing protein</fullName>
    </recommendedName>
</protein>
<gene>
    <name evidence="3" type="ORF">SAMN05216387_105141</name>
</gene>
<dbReference type="Pfam" id="PF13699">
    <property type="entry name" value="eCIS_core"/>
    <property type="match status" value="1"/>
</dbReference>
<evidence type="ECO:0000313" key="3">
    <source>
        <dbReference type="EMBL" id="SEL12378.1"/>
    </source>
</evidence>
<feature type="compositionally biased region" description="Basic and acidic residues" evidence="1">
    <location>
        <begin position="154"/>
        <end position="173"/>
    </location>
</feature>
<accession>A0A1H7MND2</accession>
<reference evidence="3 4" key="1">
    <citation type="submission" date="2016-10" db="EMBL/GenBank/DDBJ databases">
        <authorList>
            <person name="de Groot N.N."/>
        </authorList>
    </citation>
    <scope>NUCLEOTIDE SEQUENCE [LARGE SCALE GENOMIC DNA]</scope>
    <source>
        <strain evidence="3 4">Nv1</strain>
    </source>
</reference>
<keyword evidence="4" id="KW-1185">Reference proteome</keyword>
<name>A0A1H7MND2_9PROT</name>